<dbReference type="Pfam" id="PF13973">
    <property type="entry name" value="DUF4222"/>
    <property type="match status" value="1"/>
</dbReference>
<dbReference type="EMBL" id="CP028349">
    <property type="protein sequence ID" value="AVV37326.1"/>
    <property type="molecule type" value="Genomic_DNA"/>
</dbReference>
<dbReference type="RefSeq" id="WP_107319487.1">
    <property type="nucleotide sequence ID" value="NZ_CP028349.1"/>
</dbReference>
<sequence>MRELDRIFRDKRGIPVRVIRWEPENDRVIYLRDNYEHGECFSSLERFKQYFREVTVIHEPTSESKTAGDQPGTCAAHRPE</sequence>
<reference evidence="2 3" key="1">
    <citation type="journal article" date="2018" name="Int J Genomics">
        <title>Comparative Genomics Analysis of Plasmid pPV989-94 from a Clinical Isolate of Pantoea vagans PV989.</title>
        <authorList>
            <person name="Xu L."/>
            <person name="Yin M."/>
            <person name="Zhu T."/>
            <person name="Lu J."/>
            <person name="Bao Q."/>
        </authorList>
    </citation>
    <scope>NUCLEOTIDE SEQUENCE [LARGE SCALE GENOMIC DNA]</scope>
    <source>
        <strain evidence="2 3">PV989</strain>
    </source>
</reference>
<evidence type="ECO:0000313" key="2">
    <source>
        <dbReference type="EMBL" id="AVV37326.1"/>
    </source>
</evidence>
<dbReference type="InterPro" id="IPR025317">
    <property type="entry name" value="DUF4222"/>
</dbReference>
<name>A0AAN1TVE4_9GAMM</name>
<gene>
    <name evidence="2" type="ORF">C9381_09070</name>
</gene>
<dbReference type="AlphaFoldDB" id="A0AAN1TVE4"/>
<accession>A0AAN1TVE4</accession>
<organism evidence="2 3">
    <name type="scientific">Pantoea vagans</name>
    <dbReference type="NCBI Taxonomy" id="470934"/>
    <lineage>
        <taxon>Bacteria</taxon>
        <taxon>Pseudomonadati</taxon>
        <taxon>Pseudomonadota</taxon>
        <taxon>Gammaproteobacteria</taxon>
        <taxon>Enterobacterales</taxon>
        <taxon>Erwiniaceae</taxon>
        <taxon>Pantoea</taxon>
    </lineage>
</organism>
<evidence type="ECO:0000313" key="3">
    <source>
        <dbReference type="Proteomes" id="UP000241538"/>
    </source>
</evidence>
<feature type="region of interest" description="Disordered" evidence="1">
    <location>
        <begin position="61"/>
        <end position="80"/>
    </location>
</feature>
<protein>
    <submittedName>
        <fullName evidence="2">DUF4222 domain-containing protein</fullName>
    </submittedName>
</protein>
<evidence type="ECO:0000256" key="1">
    <source>
        <dbReference type="SAM" id="MobiDB-lite"/>
    </source>
</evidence>
<proteinExistence type="predicted"/>
<dbReference type="Proteomes" id="UP000241538">
    <property type="component" value="Chromosome"/>
</dbReference>